<comment type="caution">
    <text evidence="9">The sequence shown here is derived from an EMBL/GenBank/DDBJ whole genome shotgun (WGS) entry which is preliminary data.</text>
</comment>
<keyword evidence="3 8" id="KW-0436">Ligase</keyword>
<dbReference type="EC" id="6.3.2.1" evidence="8"/>
<evidence type="ECO:0000256" key="7">
    <source>
        <dbReference type="ARBA" id="ARBA00048258"/>
    </source>
</evidence>
<keyword evidence="8" id="KW-0963">Cytoplasm</keyword>
<dbReference type="UniPathway" id="UPA00028">
    <property type="reaction ID" value="UER00005"/>
</dbReference>
<dbReference type="HAMAP" id="MF_00158">
    <property type="entry name" value="PanC"/>
    <property type="match status" value="1"/>
</dbReference>
<dbReference type="NCBIfam" id="TIGR00018">
    <property type="entry name" value="panC"/>
    <property type="match status" value="1"/>
</dbReference>
<feature type="binding site" evidence="8">
    <location>
        <position position="176"/>
    </location>
    <ligand>
        <name>ATP</name>
        <dbReference type="ChEBI" id="CHEBI:30616"/>
    </ligand>
</feature>
<accession>A0A3A4R449</accession>
<evidence type="ECO:0000313" key="10">
    <source>
        <dbReference type="Proteomes" id="UP000266426"/>
    </source>
</evidence>
<evidence type="ECO:0000256" key="8">
    <source>
        <dbReference type="HAMAP-Rule" id="MF_00158"/>
    </source>
</evidence>
<comment type="subcellular location">
    <subcellularLocation>
        <location evidence="8">Cytoplasm</location>
    </subcellularLocation>
</comment>
<comment type="pathway">
    <text evidence="1 8">Cofactor biosynthesis; (R)-pantothenate biosynthesis; (R)-pantothenate from (R)-pantoate and beta-alanine: step 1/1.</text>
</comment>
<dbReference type="PANTHER" id="PTHR21299:SF1">
    <property type="entry name" value="PANTOATE--BETA-ALANINE LIGASE"/>
    <property type="match status" value="1"/>
</dbReference>
<dbReference type="PANTHER" id="PTHR21299">
    <property type="entry name" value="CYTIDYLATE KINASE/PANTOATE-BETA-ALANINE LIGASE"/>
    <property type="match status" value="1"/>
</dbReference>
<dbReference type="FunFam" id="3.40.50.620:FF:000013">
    <property type="entry name" value="Pantothenate synthetase"/>
    <property type="match status" value="1"/>
</dbReference>
<feature type="binding site" evidence="8">
    <location>
        <position position="153"/>
    </location>
    <ligand>
        <name>(R)-pantoate</name>
        <dbReference type="ChEBI" id="CHEBI:15980"/>
    </ligand>
</feature>
<organism evidence="9 10">
    <name type="scientific">Candidatus Auribacter fodinae</name>
    <dbReference type="NCBI Taxonomy" id="2093366"/>
    <lineage>
        <taxon>Bacteria</taxon>
        <taxon>Pseudomonadati</taxon>
        <taxon>Candidatus Auribacterota</taxon>
        <taxon>Candidatus Auribacteria</taxon>
        <taxon>Candidatus Auribacterales</taxon>
        <taxon>Candidatus Auribacteraceae</taxon>
        <taxon>Candidatus Auribacter</taxon>
    </lineage>
</organism>
<name>A0A3A4R449_9BACT</name>
<evidence type="ECO:0000256" key="5">
    <source>
        <dbReference type="ARBA" id="ARBA00022741"/>
    </source>
</evidence>
<dbReference type="GO" id="GO:0005524">
    <property type="term" value="F:ATP binding"/>
    <property type="evidence" value="ECO:0007669"/>
    <property type="project" value="UniProtKB-KW"/>
</dbReference>
<sequence length="280" mass="31227">MLVFTNPLELQQHVQVLKKQGTSIGFVPTMGYLHDGHISLLKAARQDNDFVILSIYVNPLQFAPTEDLAAYPRDFDRDSQLAEEAGVDLIFYPSNETLYPEGYSTYVTEEEISARWCGASRKTHFRGVTTIVLKLFNCTLPDRAYFGAKDIQQALIIRKMVSDLHIPTDIVTCPIVREDDGLAMSSRNVYLSPSERAEALVLKKALDHAQQQFSKGIKSSKILAETMTDIIKSAASARIDYIACADGSTLEPKQELSAGDRILLAVFIGKTRLIDNCRLH</sequence>
<feature type="active site" description="Proton donor" evidence="8">
    <location>
        <position position="37"/>
    </location>
</feature>
<proteinExistence type="inferred from homology"/>
<keyword evidence="6 8" id="KW-0067">ATP-binding</keyword>
<dbReference type="GO" id="GO:0004592">
    <property type="term" value="F:pantoate-beta-alanine ligase activity"/>
    <property type="evidence" value="ECO:0007669"/>
    <property type="project" value="UniProtKB-UniRule"/>
</dbReference>
<dbReference type="GO" id="GO:0005829">
    <property type="term" value="C:cytosol"/>
    <property type="evidence" value="ECO:0007669"/>
    <property type="project" value="TreeGrafter"/>
</dbReference>
<feature type="binding site" evidence="8">
    <location>
        <position position="61"/>
    </location>
    <ligand>
        <name>(R)-pantoate</name>
        <dbReference type="ChEBI" id="CHEBI:15980"/>
    </ligand>
</feature>
<protein>
    <recommendedName>
        <fullName evidence="8">Pantothenate synthetase</fullName>
        <shortName evidence="8">PS</shortName>
        <ecNumber evidence="8">6.3.2.1</ecNumber>
    </recommendedName>
    <alternativeName>
        <fullName evidence="8">Pantoate--beta-alanine ligase</fullName>
    </alternativeName>
    <alternativeName>
        <fullName evidence="8">Pantoate-activating enzyme</fullName>
    </alternativeName>
</protein>
<reference evidence="9 10" key="1">
    <citation type="journal article" date="2017" name="ISME J.">
        <title>Energy and carbon metabolisms in a deep terrestrial subsurface fluid microbial community.</title>
        <authorList>
            <person name="Momper L."/>
            <person name="Jungbluth S.P."/>
            <person name="Lee M.D."/>
            <person name="Amend J.P."/>
        </authorList>
    </citation>
    <scope>NUCLEOTIDE SEQUENCE [LARGE SCALE GENOMIC DNA]</scope>
    <source>
        <strain evidence="9">SURF_26</strain>
    </source>
</reference>
<dbReference type="AlphaFoldDB" id="A0A3A4R449"/>
<comment type="similarity">
    <text evidence="2 8">Belongs to the pantothenate synthetase family.</text>
</comment>
<evidence type="ECO:0000256" key="6">
    <source>
        <dbReference type="ARBA" id="ARBA00022840"/>
    </source>
</evidence>
<dbReference type="Gene3D" id="3.30.1300.10">
    <property type="entry name" value="Pantoate-beta-alanine ligase, C-terminal domain"/>
    <property type="match status" value="1"/>
</dbReference>
<dbReference type="Pfam" id="PF02569">
    <property type="entry name" value="Pantoate_ligase"/>
    <property type="match status" value="1"/>
</dbReference>
<dbReference type="EMBL" id="QZJZ01000021">
    <property type="protein sequence ID" value="RJP60874.1"/>
    <property type="molecule type" value="Genomic_DNA"/>
</dbReference>
<gene>
    <name evidence="8" type="primary">panC</name>
    <name evidence="9" type="ORF">C4541_03380</name>
</gene>
<feature type="binding site" evidence="8">
    <location>
        <begin position="30"/>
        <end position="37"/>
    </location>
    <ligand>
        <name>ATP</name>
        <dbReference type="ChEBI" id="CHEBI:30616"/>
    </ligand>
</feature>
<feature type="binding site" evidence="8">
    <location>
        <begin position="184"/>
        <end position="187"/>
    </location>
    <ligand>
        <name>ATP</name>
        <dbReference type="ChEBI" id="CHEBI:30616"/>
    </ligand>
</feature>
<evidence type="ECO:0000256" key="3">
    <source>
        <dbReference type="ARBA" id="ARBA00022598"/>
    </source>
</evidence>
<dbReference type="SUPFAM" id="SSF52374">
    <property type="entry name" value="Nucleotidylyl transferase"/>
    <property type="match status" value="1"/>
</dbReference>
<dbReference type="GO" id="GO:0015940">
    <property type="term" value="P:pantothenate biosynthetic process"/>
    <property type="evidence" value="ECO:0007669"/>
    <property type="project" value="UniProtKB-UniRule"/>
</dbReference>
<evidence type="ECO:0000256" key="4">
    <source>
        <dbReference type="ARBA" id="ARBA00022655"/>
    </source>
</evidence>
<comment type="catalytic activity">
    <reaction evidence="7 8">
        <text>(R)-pantoate + beta-alanine + ATP = (R)-pantothenate + AMP + diphosphate + H(+)</text>
        <dbReference type="Rhea" id="RHEA:10912"/>
        <dbReference type="ChEBI" id="CHEBI:15378"/>
        <dbReference type="ChEBI" id="CHEBI:15980"/>
        <dbReference type="ChEBI" id="CHEBI:29032"/>
        <dbReference type="ChEBI" id="CHEBI:30616"/>
        <dbReference type="ChEBI" id="CHEBI:33019"/>
        <dbReference type="ChEBI" id="CHEBI:57966"/>
        <dbReference type="ChEBI" id="CHEBI:456215"/>
        <dbReference type="EC" id="6.3.2.1"/>
    </reaction>
</comment>
<keyword evidence="5 8" id="KW-0547">Nucleotide-binding</keyword>
<evidence type="ECO:0000256" key="1">
    <source>
        <dbReference type="ARBA" id="ARBA00004990"/>
    </source>
</evidence>
<dbReference type="Proteomes" id="UP000266426">
    <property type="component" value="Unassembled WGS sequence"/>
</dbReference>
<keyword evidence="4 8" id="KW-0566">Pantothenate biosynthesis</keyword>
<dbReference type="InterPro" id="IPR042176">
    <property type="entry name" value="Pantoate_ligase_C"/>
</dbReference>
<dbReference type="Gene3D" id="3.40.50.620">
    <property type="entry name" value="HUPs"/>
    <property type="match status" value="1"/>
</dbReference>
<feature type="binding site" evidence="8">
    <location>
        <begin position="147"/>
        <end position="150"/>
    </location>
    <ligand>
        <name>ATP</name>
        <dbReference type="ChEBI" id="CHEBI:30616"/>
    </ligand>
</feature>
<comment type="miscellaneous">
    <text evidence="8">The reaction proceeds by a bi uni uni bi ping pong mechanism.</text>
</comment>
<feature type="binding site" evidence="8">
    <location>
        <position position="61"/>
    </location>
    <ligand>
        <name>beta-alanine</name>
        <dbReference type="ChEBI" id="CHEBI:57966"/>
    </ligand>
</feature>
<dbReference type="CDD" id="cd00560">
    <property type="entry name" value="PanC"/>
    <property type="match status" value="1"/>
</dbReference>
<dbReference type="InterPro" id="IPR003721">
    <property type="entry name" value="Pantoate_ligase"/>
</dbReference>
<comment type="function">
    <text evidence="8">Catalyzes the condensation of pantoate with beta-alanine in an ATP-dependent reaction via a pantoyl-adenylate intermediate.</text>
</comment>
<comment type="subunit">
    <text evidence="8">Homodimer.</text>
</comment>
<dbReference type="InterPro" id="IPR014729">
    <property type="entry name" value="Rossmann-like_a/b/a_fold"/>
</dbReference>
<evidence type="ECO:0000256" key="2">
    <source>
        <dbReference type="ARBA" id="ARBA00009256"/>
    </source>
</evidence>
<evidence type="ECO:0000313" key="9">
    <source>
        <dbReference type="EMBL" id="RJP60874.1"/>
    </source>
</evidence>